<dbReference type="GO" id="GO:0005737">
    <property type="term" value="C:cytoplasm"/>
    <property type="evidence" value="ECO:0007669"/>
    <property type="project" value="TreeGrafter"/>
</dbReference>
<dbReference type="InterPro" id="IPR010569">
    <property type="entry name" value="Myotubularin-like_Pase_dom"/>
</dbReference>
<dbReference type="InterPro" id="IPR029021">
    <property type="entry name" value="Prot-tyrosine_phosphatase-like"/>
</dbReference>
<dbReference type="PANTHER" id="PTHR10807:SF110">
    <property type="entry name" value="FI17948P1"/>
    <property type="match status" value="1"/>
</dbReference>
<dbReference type="Pfam" id="PF12578">
    <property type="entry name" value="3-PAP"/>
    <property type="match status" value="1"/>
</dbReference>
<protein>
    <recommendedName>
        <fullName evidence="3">Myotubularin phosphatase domain-containing protein</fullName>
    </recommendedName>
</protein>
<feature type="binding site" evidence="2">
    <location>
        <begin position="348"/>
        <end position="349"/>
    </location>
    <ligand>
        <name>substrate</name>
    </ligand>
</feature>
<dbReference type="Gene3D" id="2.30.29.30">
    <property type="entry name" value="Pleckstrin-homology domain (PH domain)/Phosphotyrosine-binding domain (PTB)"/>
    <property type="match status" value="1"/>
</dbReference>
<dbReference type="Pfam" id="PF06602">
    <property type="entry name" value="Myotub-related"/>
    <property type="match status" value="2"/>
</dbReference>
<evidence type="ECO:0000313" key="4">
    <source>
        <dbReference type="EMBL" id="CAL1533780.1"/>
    </source>
</evidence>
<dbReference type="SUPFAM" id="SSF50729">
    <property type="entry name" value="PH domain-like"/>
    <property type="match status" value="1"/>
</dbReference>
<name>A0AAV2HIE2_LYMST</name>
<dbReference type="InterPro" id="IPR022587">
    <property type="entry name" value="MTMR12-like_C"/>
</dbReference>
<evidence type="ECO:0000259" key="3">
    <source>
        <dbReference type="PROSITE" id="PS51339"/>
    </source>
</evidence>
<proteinExistence type="inferred from homology"/>
<dbReference type="PROSITE" id="PS51339">
    <property type="entry name" value="PPASE_MYOTUBULARIN"/>
    <property type="match status" value="1"/>
</dbReference>
<dbReference type="GO" id="GO:0016020">
    <property type="term" value="C:membrane"/>
    <property type="evidence" value="ECO:0007669"/>
    <property type="project" value="TreeGrafter"/>
</dbReference>
<dbReference type="AlphaFoldDB" id="A0AAV2HIE2"/>
<dbReference type="PANTHER" id="PTHR10807">
    <property type="entry name" value="MYOTUBULARIN-RELATED"/>
    <property type="match status" value="1"/>
</dbReference>
<comment type="similarity">
    <text evidence="1">Belongs to the protein-tyrosine phosphatase family. Non-receptor class myotubularin subfamily.</text>
</comment>
<evidence type="ECO:0000256" key="2">
    <source>
        <dbReference type="PIRSR" id="PIRSR630564-2"/>
    </source>
</evidence>
<feature type="domain" description="Myotubularin phosphatase" evidence="3">
    <location>
        <begin position="217"/>
        <end position="621"/>
    </location>
</feature>
<dbReference type="CDD" id="cd14537">
    <property type="entry name" value="PTP-MTMR10-like"/>
    <property type="match status" value="1"/>
</dbReference>
<keyword evidence="5" id="KW-1185">Reference proteome</keyword>
<dbReference type="SUPFAM" id="SSF52799">
    <property type="entry name" value="(Phosphotyrosine protein) phosphatases II"/>
    <property type="match status" value="1"/>
</dbReference>
<dbReference type="GO" id="GO:0046856">
    <property type="term" value="P:phosphatidylinositol dephosphorylation"/>
    <property type="evidence" value="ECO:0007669"/>
    <property type="project" value="TreeGrafter"/>
</dbReference>
<sequence>MSRRFKSYLNNFEMKEKGKATFQSYIDLSDDEFDEEQDEEVEKVASAFFDNLHEPRKLQGERVIAGADSVLMFAPFSNRKQGISGHVFVTNFKIAFVTADKSSYPDGDNNRSSQRNKLLENTDIPLTCVDTIYQVSSGERRRKVIPGNTVTTPTKYLEIHCKDYQIHIFGFKFTPKDQVKQVTDAIAHFSYPSKDDLLFAYEFGHSSQFEDYQSPQYLVREDWEKELERLQCTTMWRVSDANYNFQISTSLPEYFITPINLLNTDIVKAVAQYVDKRIPTWSYTYVNGASLIRTSFMQPESDFKALEEKMYNAIKQSSGNDKDLFILDLGRICPSLLDIRTSHEKLKNIIMTDSAKDFYSSDSRWFSNLENSQWLQHVSSCLNAANHVVNQIIRESLTVVLKEESGCDMTCLVSCLVQLQLDPEYRTISGFQSLVQREWIIMGHPFQKRLHLIWTPDSNAELEQAPLFLLFLDCVWQLLQQFPSSFAFTETYLTSLWDTLHIGLFDTFLFNSCWQRKKFLSEGRKMTIFLPSAWDWKFQLGEEQLLLFNNPLYMLRTAYDLDHVVDSAKNALRLSGERLRENRYSLLLGNPPPTADVFALQEVILKPEVTASLIKLWSQCFLRWTIPAQIVGGGNPSQYMQQCVLAEEVVCLQHKLQLLTYQLQEMQCNSDSEDGNHLQQPKFRIKNPRPQSGLLFGSSSYQTTSKHLSTVYITSSFPFSPGVSQHTQHSLICGPLSRYLKDTEIDHDYAHDDDD</sequence>
<dbReference type="EMBL" id="CAXITT010000152">
    <property type="protein sequence ID" value="CAL1533780.1"/>
    <property type="molecule type" value="Genomic_DNA"/>
</dbReference>
<dbReference type="Proteomes" id="UP001497497">
    <property type="component" value="Unassembled WGS sequence"/>
</dbReference>
<dbReference type="InterPro" id="IPR030564">
    <property type="entry name" value="Myotubularin"/>
</dbReference>
<dbReference type="InterPro" id="IPR011993">
    <property type="entry name" value="PH-like_dom_sf"/>
</dbReference>
<reference evidence="4 5" key="1">
    <citation type="submission" date="2024-04" db="EMBL/GenBank/DDBJ databases">
        <authorList>
            <consortium name="Genoscope - CEA"/>
            <person name="William W."/>
        </authorList>
    </citation>
    <scope>NUCLEOTIDE SEQUENCE [LARGE SCALE GENOMIC DNA]</scope>
</reference>
<evidence type="ECO:0000313" key="5">
    <source>
        <dbReference type="Proteomes" id="UP001497497"/>
    </source>
</evidence>
<organism evidence="4 5">
    <name type="scientific">Lymnaea stagnalis</name>
    <name type="common">Great pond snail</name>
    <name type="synonym">Helix stagnalis</name>
    <dbReference type="NCBI Taxonomy" id="6523"/>
    <lineage>
        <taxon>Eukaryota</taxon>
        <taxon>Metazoa</taxon>
        <taxon>Spiralia</taxon>
        <taxon>Lophotrochozoa</taxon>
        <taxon>Mollusca</taxon>
        <taxon>Gastropoda</taxon>
        <taxon>Heterobranchia</taxon>
        <taxon>Euthyneura</taxon>
        <taxon>Panpulmonata</taxon>
        <taxon>Hygrophila</taxon>
        <taxon>Lymnaeoidea</taxon>
        <taxon>Lymnaeidae</taxon>
        <taxon>Lymnaea</taxon>
    </lineage>
</organism>
<gene>
    <name evidence="4" type="ORF">GSLYS_00007740001</name>
</gene>
<comment type="caution">
    <text evidence="4">The sequence shown here is derived from an EMBL/GenBank/DDBJ whole genome shotgun (WGS) entry which is preliminary data.</text>
</comment>
<evidence type="ECO:0000256" key="1">
    <source>
        <dbReference type="ARBA" id="ARBA00007471"/>
    </source>
</evidence>
<accession>A0AAV2HIE2</accession>